<comment type="caution">
    <text evidence="1">The sequence shown here is derived from an EMBL/GenBank/DDBJ whole genome shotgun (WGS) entry which is preliminary data.</text>
</comment>
<gene>
    <name evidence="1" type="ORF">CARN2_0865</name>
</gene>
<proteinExistence type="predicted"/>
<dbReference type="AlphaFoldDB" id="E6PKL4"/>
<sequence length="259" mass="28328">MSLKTFVVDGDKGGVGKTMVSRLLAETYLRGDALGLPRCQLIVVDSDKTNPDFCGDGGYRTCEQFESILVDLSAPRLWGELANTLEGAVAASALHEMRIVINLPAGIGERSLLSADRSAIGVLEYLRAVPVWVMGRTEDSISQLERRWKGFPSTYEHGLIVLNQFFGDKDRFVMWNTSPVRSELLESGWKEVAIPELSDLTVQRIGRTPLFKVAKGDATWQGLRVGPGDVMNVRAFTSMGTSALKIAETIPSLHDNGDA</sequence>
<organism evidence="1">
    <name type="scientific">mine drainage metagenome</name>
    <dbReference type="NCBI Taxonomy" id="410659"/>
    <lineage>
        <taxon>unclassified sequences</taxon>
        <taxon>metagenomes</taxon>
        <taxon>ecological metagenomes</taxon>
    </lineage>
</organism>
<dbReference type="EMBL" id="CABM01000005">
    <property type="protein sequence ID" value="CBH95465.1"/>
    <property type="molecule type" value="Genomic_DNA"/>
</dbReference>
<protein>
    <recommendedName>
        <fullName evidence="2">CobQ/CobB/MinD/ParA nucleotide binding domain-containing protein</fullName>
    </recommendedName>
</protein>
<reference evidence="1" key="1">
    <citation type="submission" date="2009-10" db="EMBL/GenBank/DDBJ databases">
        <title>Diversity of trophic interactions inside an arsenic-rich microbial ecosystem.</title>
        <authorList>
            <person name="Bertin P.N."/>
            <person name="Heinrich-Salmeron A."/>
            <person name="Pelletier E."/>
            <person name="Goulhen-Chollet F."/>
            <person name="Arsene-Ploetze F."/>
            <person name="Gallien S."/>
            <person name="Calteau A."/>
            <person name="Vallenet D."/>
            <person name="Casiot C."/>
            <person name="Chane-Woon-Ming B."/>
            <person name="Giloteaux L."/>
            <person name="Barakat M."/>
            <person name="Bonnefoy V."/>
            <person name="Bruneel O."/>
            <person name="Chandler M."/>
            <person name="Cleiss J."/>
            <person name="Duran R."/>
            <person name="Elbaz-Poulichet F."/>
            <person name="Fonknechten N."/>
            <person name="Lauga B."/>
            <person name="Mornico D."/>
            <person name="Ortet P."/>
            <person name="Schaeffer C."/>
            <person name="Siguier P."/>
            <person name="Alexander Thil Smith A."/>
            <person name="Van Dorsselaer A."/>
            <person name="Weissenbach J."/>
            <person name="Medigue C."/>
            <person name="Le Paslier D."/>
        </authorList>
    </citation>
    <scope>NUCLEOTIDE SEQUENCE</scope>
</reference>
<accession>E6PKL4</accession>
<evidence type="ECO:0008006" key="2">
    <source>
        <dbReference type="Google" id="ProtNLM"/>
    </source>
</evidence>
<name>E6PKL4_9ZZZZ</name>
<evidence type="ECO:0000313" key="1">
    <source>
        <dbReference type="EMBL" id="CBH95465.1"/>
    </source>
</evidence>